<dbReference type="AlphaFoldDB" id="A0A840MI61"/>
<dbReference type="Gene3D" id="3.40.50.720">
    <property type="entry name" value="NAD(P)-binding Rossmann-like Domain"/>
    <property type="match status" value="1"/>
</dbReference>
<dbReference type="InterPro" id="IPR020904">
    <property type="entry name" value="Sc_DH/Rdtase_CS"/>
</dbReference>
<dbReference type="InterPro" id="IPR036291">
    <property type="entry name" value="NAD(P)-bd_dom_sf"/>
</dbReference>
<dbReference type="PROSITE" id="PS00061">
    <property type="entry name" value="ADH_SHORT"/>
    <property type="match status" value="1"/>
</dbReference>
<dbReference type="PRINTS" id="PR00080">
    <property type="entry name" value="SDRFAMILY"/>
</dbReference>
<dbReference type="Proteomes" id="UP000575898">
    <property type="component" value="Unassembled WGS sequence"/>
</dbReference>
<dbReference type="Pfam" id="PF00106">
    <property type="entry name" value="adh_short"/>
    <property type="match status" value="1"/>
</dbReference>
<sequence>MKSTLTDKVIAIPGGFGYLGSAIAQVLLAAGAKVALIGLVRGELPATEANLLALPGVDLTDLVASTAAFKQVAAQFGGLDGVVNVAGGFRWELVRSGDIASWDAMYQQNVRTAVIACQAALPLLQARGMGRIVNIGANAATKAVAGMGAYTASKSGVARLTESLADELKSSGITVNAILPAIIDTPQNRVDMPDADFSQWTPPESIAQVIAFLLSDEAHAVSGALIPVTGGRP</sequence>
<keyword evidence="2" id="KW-0560">Oxidoreductase</keyword>
<dbReference type="GO" id="GO:0016491">
    <property type="term" value="F:oxidoreductase activity"/>
    <property type="evidence" value="ECO:0007669"/>
    <property type="project" value="UniProtKB-KW"/>
</dbReference>
<protein>
    <submittedName>
        <fullName evidence="4">NAD(P)-dependent dehydrogenase (Short-subunit alcohol dehydrogenase family)</fullName>
    </submittedName>
</protein>
<organism evidence="4 5">
    <name type="scientific">Chitinivorax tropicus</name>
    <dbReference type="NCBI Taxonomy" id="714531"/>
    <lineage>
        <taxon>Bacteria</taxon>
        <taxon>Pseudomonadati</taxon>
        <taxon>Pseudomonadota</taxon>
        <taxon>Betaproteobacteria</taxon>
        <taxon>Chitinivorax</taxon>
    </lineage>
</organism>
<accession>A0A840MI61</accession>
<dbReference type="InterPro" id="IPR002347">
    <property type="entry name" value="SDR_fam"/>
</dbReference>
<keyword evidence="5" id="KW-1185">Reference proteome</keyword>
<evidence type="ECO:0000313" key="5">
    <source>
        <dbReference type="Proteomes" id="UP000575898"/>
    </source>
</evidence>
<dbReference type="PANTHER" id="PTHR24321">
    <property type="entry name" value="DEHYDROGENASES, SHORT CHAIN"/>
    <property type="match status" value="1"/>
</dbReference>
<reference evidence="4 5" key="1">
    <citation type="submission" date="2020-08" db="EMBL/GenBank/DDBJ databases">
        <title>Genomic Encyclopedia of Type Strains, Phase IV (KMG-IV): sequencing the most valuable type-strain genomes for metagenomic binning, comparative biology and taxonomic classification.</title>
        <authorList>
            <person name="Goeker M."/>
        </authorList>
    </citation>
    <scope>NUCLEOTIDE SEQUENCE [LARGE SCALE GENOMIC DNA]</scope>
    <source>
        <strain evidence="4 5">DSM 27165</strain>
    </source>
</reference>
<proteinExistence type="inferred from homology"/>
<evidence type="ECO:0000256" key="1">
    <source>
        <dbReference type="ARBA" id="ARBA00006484"/>
    </source>
</evidence>
<gene>
    <name evidence="4" type="ORF">HNQ59_001375</name>
</gene>
<evidence type="ECO:0000313" key="4">
    <source>
        <dbReference type="EMBL" id="MBB5018090.1"/>
    </source>
</evidence>
<dbReference type="RefSeq" id="WP_184036855.1">
    <property type="nucleotide sequence ID" value="NZ_JACHHY010000007.1"/>
</dbReference>
<comment type="similarity">
    <text evidence="1 3">Belongs to the short-chain dehydrogenases/reductases (SDR) family.</text>
</comment>
<evidence type="ECO:0000256" key="2">
    <source>
        <dbReference type="ARBA" id="ARBA00023002"/>
    </source>
</evidence>
<comment type="caution">
    <text evidence="4">The sequence shown here is derived from an EMBL/GenBank/DDBJ whole genome shotgun (WGS) entry which is preliminary data.</text>
</comment>
<dbReference type="PRINTS" id="PR00081">
    <property type="entry name" value="GDHRDH"/>
</dbReference>
<evidence type="ECO:0000256" key="3">
    <source>
        <dbReference type="RuleBase" id="RU000363"/>
    </source>
</evidence>
<dbReference type="EMBL" id="JACHHY010000007">
    <property type="protein sequence ID" value="MBB5018090.1"/>
    <property type="molecule type" value="Genomic_DNA"/>
</dbReference>
<dbReference type="SUPFAM" id="SSF51735">
    <property type="entry name" value="NAD(P)-binding Rossmann-fold domains"/>
    <property type="match status" value="1"/>
</dbReference>
<dbReference type="PANTHER" id="PTHR24321:SF8">
    <property type="entry name" value="ESTRADIOL 17-BETA-DEHYDROGENASE 8-RELATED"/>
    <property type="match status" value="1"/>
</dbReference>
<name>A0A840MI61_9PROT</name>